<dbReference type="Gene3D" id="1.10.3470.10">
    <property type="entry name" value="ABC transporter involved in vitamin B12 uptake, BtuC"/>
    <property type="match status" value="1"/>
</dbReference>
<dbReference type="Pfam" id="PF01032">
    <property type="entry name" value="FecCD"/>
    <property type="match status" value="1"/>
</dbReference>
<feature type="transmembrane region" description="Helical" evidence="8">
    <location>
        <begin position="102"/>
        <end position="119"/>
    </location>
</feature>
<comment type="subcellular location">
    <subcellularLocation>
        <location evidence="1">Cell membrane</location>
        <topology evidence="1">Multi-pass membrane protein</topology>
    </subcellularLocation>
</comment>
<name>A0A3G8ZQ93_9ACTN</name>
<evidence type="ECO:0000313" key="10">
    <source>
        <dbReference type="Proteomes" id="UP000268084"/>
    </source>
</evidence>
<keyword evidence="4" id="KW-1003">Cell membrane</keyword>
<feature type="transmembrane region" description="Helical" evidence="8">
    <location>
        <begin position="258"/>
        <end position="277"/>
    </location>
</feature>
<accession>A0A3G8ZQ93</accession>
<evidence type="ECO:0000256" key="2">
    <source>
        <dbReference type="ARBA" id="ARBA00007935"/>
    </source>
</evidence>
<dbReference type="KEGG" id="nak:EH165_13245"/>
<keyword evidence="3" id="KW-0813">Transport</keyword>
<dbReference type="InterPro" id="IPR037294">
    <property type="entry name" value="ABC_BtuC-like"/>
</dbReference>
<feature type="transmembrane region" description="Helical" evidence="8">
    <location>
        <begin position="20"/>
        <end position="41"/>
    </location>
</feature>
<dbReference type="EMBL" id="CP034170">
    <property type="protein sequence ID" value="AZI58965.1"/>
    <property type="molecule type" value="Genomic_DNA"/>
</dbReference>
<keyword evidence="7 8" id="KW-0472">Membrane</keyword>
<evidence type="ECO:0000256" key="8">
    <source>
        <dbReference type="SAM" id="Phobius"/>
    </source>
</evidence>
<comment type="similarity">
    <text evidence="2">Belongs to the binding-protein-dependent transport system permease family. FecCD subfamily.</text>
</comment>
<dbReference type="GO" id="GO:0005886">
    <property type="term" value="C:plasma membrane"/>
    <property type="evidence" value="ECO:0007669"/>
    <property type="project" value="UniProtKB-SubCell"/>
</dbReference>
<protein>
    <submittedName>
        <fullName evidence="9">Iron ABC transporter permease</fullName>
    </submittedName>
</protein>
<dbReference type="SUPFAM" id="SSF81345">
    <property type="entry name" value="ABC transporter involved in vitamin B12 uptake, BtuC"/>
    <property type="match status" value="1"/>
</dbReference>
<keyword evidence="10" id="KW-1185">Reference proteome</keyword>
<dbReference type="CDD" id="cd06550">
    <property type="entry name" value="TM_ABC_iron-siderophores_like"/>
    <property type="match status" value="1"/>
</dbReference>
<feature type="transmembrane region" description="Helical" evidence="8">
    <location>
        <begin position="125"/>
        <end position="145"/>
    </location>
</feature>
<reference evidence="9 10" key="2">
    <citation type="submission" date="2018-12" db="EMBL/GenBank/DDBJ databases">
        <title>Nakamurella antarcticus sp. nov., isolated from Antarctica South Shetland Islands soil.</title>
        <authorList>
            <person name="Peng F."/>
        </authorList>
    </citation>
    <scope>NUCLEOTIDE SEQUENCE [LARGE SCALE GENOMIC DNA]</scope>
    <source>
        <strain evidence="9 10">S14-144</strain>
    </source>
</reference>
<sequence length="345" mass="34723">MKLAKKSLLGSGETRHGRTVAVLVLLAFLAAMADLMLGRGFSVPRFIPALSDSSSVEGQILRLVRLPRVATAALSGAGLGVAGLILQAVLRNPLASPELTGVNPAAVLGVIVAISFSLVRLDSAMGLLSAALIGGLLGGAISYLLTNRLGSHQLILVGVLTAAVTGGVTVLFLSLNSSQFGNVLRWLVGSVDGRTWENLRYAAPWILAWILVVALFSGVLPIIAGGDSHAAGLGVALLAARGLLLFAAVALIAGSAALAGAISFIGLGVPHIVRALVGGQSRWAVPAAALVGSILLCACDALAQFGTGIIAASDISQRAGLPAGAVAALIGAGALVWAARKLDKQ</sequence>
<dbReference type="GO" id="GO:0033214">
    <property type="term" value="P:siderophore-iron import into cell"/>
    <property type="evidence" value="ECO:0007669"/>
    <property type="project" value="TreeGrafter"/>
</dbReference>
<evidence type="ECO:0000256" key="1">
    <source>
        <dbReference type="ARBA" id="ARBA00004651"/>
    </source>
</evidence>
<dbReference type="Proteomes" id="UP000268084">
    <property type="component" value="Chromosome"/>
</dbReference>
<feature type="transmembrane region" description="Helical" evidence="8">
    <location>
        <begin position="289"/>
        <end position="313"/>
    </location>
</feature>
<feature type="transmembrane region" description="Helical" evidence="8">
    <location>
        <begin position="230"/>
        <end position="252"/>
    </location>
</feature>
<evidence type="ECO:0000256" key="5">
    <source>
        <dbReference type="ARBA" id="ARBA00022692"/>
    </source>
</evidence>
<gene>
    <name evidence="9" type="ORF">EH165_13245</name>
</gene>
<feature type="transmembrane region" description="Helical" evidence="8">
    <location>
        <begin position="154"/>
        <end position="175"/>
    </location>
</feature>
<keyword evidence="5 8" id="KW-0812">Transmembrane</keyword>
<feature type="transmembrane region" description="Helical" evidence="8">
    <location>
        <begin position="319"/>
        <end position="339"/>
    </location>
</feature>
<proteinExistence type="inferred from homology"/>
<dbReference type="OrthoDB" id="3389093at2"/>
<dbReference type="GO" id="GO:0022857">
    <property type="term" value="F:transmembrane transporter activity"/>
    <property type="evidence" value="ECO:0007669"/>
    <property type="project" value="InterPro"/>
</dbReference>
<evidence type="ECO:0000256" key="7">
    <source>
        <dbReference type="ARBA" id="ARBA00023136"/>
    </source>
</evidence>
<dbReference type="RefSeq" id="WP_124799869.1">
    <property type="nucleotide sequence ID" value="NZ_CP034170.1"/>
</dbReference>
<feature type="transmembrane region" description="Helical" evidence="8">
    <location>
        <begin position="69"/>
        <end position="90"/>
    </location>
</feature>
<dbReference type="AlphaFoldDB" id="A0A3G8ZQ93"/>
<reference evidence="9 10" key="1">
    <citation type="submission" date="2018-11" db="EMBL/GenBank/DDBJ databases">
        <authorList>
            <person name="Da X."/>
        </authorList>
    </citation>
    <scope>NUCLEOTIDE SEQUENCE [LARGE SCALE GENOMIC DNA]</scope>
    <source>
        <strain evidence="9 10">S14-144</strain>
    </source>
</reference>
<organism evidence="9 10">
    <name type="scientific">Nakamurella antarctica</name>
    <dbReference type="NCBI Taxonomy" id="1902245"/>
    <lineage>
        <taxon>Bacteria</taxon>
        <taxon>Bacillati</taxon>
        <taxon>Actinomycetota</taxon>
        <taxon>Actinomycetes</taxon>
        <taxon>Nakamurellales</taxon>
        <taxon>Nakamurellaceae</taxon>
        <taxon>Nakamurella</taxon>
    </lineage>
</organism>
<evidence type="ECO:0000256" key="4">
    <source>
        <dbReference type="ARBA" id="ARBA00022475"/>
    </source>
</evidence>
<keyword evidence="6 8" id="KW-1133">Transmembrane helix</keyword>
<evidence type="ECO:0000256" key="6">
    <source>
        <dbReference type="ARBA" id="ARBA00022989"/>
    </source>
</evidence>
<dbReference type="PANTHER" id="PTHR30472">
    <property type="entry name" value="FERRIC ENTEROBACTIN TRANSPORT SYSTEM PERMEASE PROTEIN"/>
    <property type="match status" value="1"/>
</dbReference>
<feature type="transmembrane region" description="Helical" evidence="8">
    <location>
        <begin position="202"/>
        <end position="223"/>
    </location>
</feature>
<dbReference type="InterPro" id="IPR000522">
    <property type="entry name" value="ABC_transptr_permease_BtuC"/>
</dbReference>
<dbReference type="PANTHER" id="PTHR30472:SF24">
    <property type="entry name" value="FERRIC ENTEROBACTIN TRANSPORT SYSTEM PERMEASE PROTEIN FEPG"/>
    <property type="match status" value="1"/>
</dbReference>
<evidence type="ECO:0000256" key="3">
    <source>
        <dbReference type="ARBA" id="ARBA00022448"/>
    </source>
</evidence>
<evidence type="ECO:0000313" key="9">
    <source>
        <dbReference type="EMBL" id="AZI58965.1"/>
    </source>
</evidence>